<dbReference type="KEGG" id="goe:100907312"/>
<feature type="region of interest" description="Disordered" evidence="1">
    <location>
        <begin position="1"/>
        <end position="31"/>
    </location>
</feature>
<dbReference type="RefSeq" id="XP_003741851.1">
    <property type="nucleotide sequence ID" value="XM_003741803.2"/>
</dbReference>
<keyword evidence="2" id="KW-1185">Reference proteome</keyword>
<sequence>MDDIPSDFLQSDGTDGRQDATGLGEDSGTDFDLSDILADYFSERIHQIAARDSGEVSPTTIEVQSGGTREPRISRVKREKDKHNREEPKQRTRSASDGDDSRDHSRRSRSVSLLTKYNLGEELIS</sequence>
<feature type="region of interest" description="Disordered" evidence="1">
    <location>
        <begin position="51"/>
        <end position="112"/>
    </location>
</feature>
<gene>
    <name evidence="3" type="primary">LOC100907312</name>
</gene>
<dbReference type="AlphaFoldDB" id="A0AAJ6QRV8"/>
<organism evidence="2 3">
    <name type="scientific">Galendromus occidentalis</name>
    <name type="common">western predatory mite</name>
    <dbReference type="NCBI Taxonomy" id="34638"/>
    <lineage>
        <taxon>Eukaryota</taxon>
        <taxon>Metazoa</taxon>
        <taxon>Ecdysozoa</taxon>
        <taxon>Arthropoda</taxon>
        <taxon>Chelicerata</taxon>
        <taxon>Arachnida</taxon>
        <taxon>Acari</taxon>
        <taxon>Parasitiformes</taxon>
        <taxon>Mesostigmata</taxon>
        <taxon>Gamasina</taxon>
        <taxon>Phytoseioidea</taxon>
        <taxon>Phytoseiidae</taxon>
        <taxon>Typhlodrominae</taxon>
        <taxon>Galendromus</taxon>
    </lineage>
</organism>
<evidence type="ECO:0000313" key="2">
    <source>
        <dbReference type="Proteomes" id="UP000694867"/>
    </source>
</evidence>
<feature type="compositionally biased region" description="Polar residues" evidence="1">
    <location>
        <begin position="56"/>
        <end position="67"/>
    </location>
</feature>
<name>A0AAJ6QRV8_9ACAR</name>
<dbReference type="Proteomes" id="UP000694867">
    <property type="component" value="Unplaced"/>
</dbReference>
<accession>A0AAJ6QRV8</accession>
<dbReference type="GeneID" id="100907312"/>
<feature type="compositionally biased region" description="Basic and acidic residues" evidence="1">
    <location>
        <begin position="69"/>
        <end position="103"/>
    </location>
</feature>
<reference evidence="3" key="1">
    <citation type="submission" date="2025-08" db="UniProtKB">
        <authorList>
            <consortium name="RefSeq"/>
        </authorList>
    </citation>
    <scope>IDENTIFICATION</scope>
</reference>
<protein>
    <submittedName>
        <fullName evidence="3">Uncharacterized protein LOC100907312</fullName>
    </submittedName>
</protein>
<evidence type="ECO:0000256" key="1">
    <source>
        <dbReference type="SAM" id="MobiDB-lite"/>
    </source>
</evidence>
<proteinExistence type="predicted"/>
<evidence type="ECO:0000313" key="3">
    <source>
        <dbReference type="RefSeq" id="XP_003741851.1"/>
    </source>
</evidence>